<evidence type="ECO:0000313" key="3">
    <source>
        <dbReference type="Proteomes" id="UP000030518"/>
    </source>
</evidence>
<comment type="caution">
    <text evidence="2">The sequence shown here is derived from an EMBL/GenBank/DDBJ whole genome shotgun (WGS) entry which is preliminary data.</text>
</comment>
<dbReference type="Proteomes" id="UP000030518">
    <property type="component" value="Unassembled WGS sequence"/>
</dbReference>
<dbReference type="EMBL" id="JRKJ01000002">
    <property type="protein sequence ID" value="KGQ20728.1"/>
    <property type="molecule type" value="Genomic_DNA"/>
</dbReference>
<dbReference type="PATRIC" id="fig|1300345.3.peg.568"/>
<dbReference type="AlphaFoldDB" id="A0A0A2WLQ5"/>
<sequence length="46" mass="4959">MRRRINAHCQTVPCSVAEEYAGAGRPARRGETPGGRVADQFMRAGA</sequence>
<evidence type="ECO:0000256" key="1">
    <source>
        <dbReference type="SAM" id="MobiDB-lite"/>
    </source>
</evidence>
<name>A0A0A2WLQ5_9GAMM</name>
<gene>
    <name evidence="2" type="ORF">LF41_1267</name>
</gene>
<feature type="region of interest" description="Disordered" evidence="1">
    <location>
        <begin position="23"/>
        <end position="46"/>
    </location>
</feature>
<organism evidence="2 3">
    <name type="scientific">Lysobacter dokdonensis DS-58</name>
    <dbReference type="NCBI Taxonomy" id="1300345"/>
    <lineage>
        <taxon>Bacteria</taxon>
        <taxon>Pseudomonadati</taxon>
        <taxon>Pseudomonadota</taxon>
        <taxon>Gammaproteobacteria</taxon>
        <taxon>Lysobacterales</taxon>
        <taxon>Lysobacteraceae</taxon>
        <taxon>Noviluteimonas</taxon>
    </lineage>
</organism>
<evidence type="ECO:0000313" key="2">
    <source>
        <dbReference type="EMBL" id="KGQ20728.1"/>
    </source>
</evidence>
<dbReference type="STRING" id="1300345.LF41_1267"/>
<keyword evidence="3" id="KW-1185">Reference proteome</keyword>
<proteinExistence type="predicted"/>
<reference evidence="2 3" key="1">
    <citation type="submission" date="2014-09" db="EMBL/GenBank/DDBJ databases">
        <title>Genome sequences of Lysobacter dokdonensis DS-58.</title>
        <authorList>
            <person name="Kim J.F."/>
            <person name="Kwak M.-J."/>
        </authorList>
    </citation>
    <scope>NUCLEOTIDE SEQUENCE [LARGE SCALE GENOMIC DNA]</scope>
    <source>
        <strain evidence="2 3">DS-58</strain>
    </source>
</reference>
<protein>
    <submittedName>
        <fullName evidence="2">Uncharacterized protein</fullName>
    </submittedName>
</protein>
<accession>A0A0A2WLQ5</accession>